<dbReference type="Proteomes" id="UP000323671">
    <property type="component" value="Chromosome"/>
</dbReference>
<organism evidence="1 2">
    <name type="scientific">Oryzomicrobium terrae</name>
    <dbReference type="NCBI Taxonomy" id="1735038"/>
    <lineage>
        <taxon>Bacteria</taxon>
        <taxon>Pseudomonadati</taxon>
        <taxon>Pseudomonadota</taxon>
        <taxon>Betaproteobacteria</taxon>
        <taxon>Rhodocyclales</taxon>
        <taxon>Rhodocyclaceae</taxon>
        <taxon>Oryzomicrobium</taxon>
    </lineage>
</organism>
<protein>
    <recommendedName>
        <fullName evidence="3">PIN domain-containing protein</fullName>
    </recommendedName>
</protein>
<evidence type="ECO:0000313" key="1">
    <source>
        <dbReference type="EMBL" id="QEL64772.1"/>
    </source>
</evidence>
<dbReference type="KEGG" id="otr:OTERR_12960"/>
<dbReference type="EMBL" id="CP022579">
    <property type="protein sequence ID" value="QEL64772.1"/>
    <property type="molecule type" value="Genomic_DNA"/>
</dbReference>
<dbReference type="AlphaFoldDB" id="A0A5C1E748"/>
<accession>A0A5C1E748</accession>
<proteinExistence type="predicted"/>
<evidence type="ECO:0008006" key="3">
    <source>
        <dbReference type="Google" id="ProtNLM"/>
    </source>
</evidence>
<name>A0A5C1E748_9RHOO</name>
<sequence>MIIGAVEEGKYIAKSKRLGSYSLKDYDKLWKIFDLYDEVWITPYIAAEVSNLIDLHGEAGVKAYGIAKEVFSMLKQVDSSIAKDCENDFYIDFGLTDGSIIQLSEKFDVLTNDKRMLGPLYKVGGENVIPYLPVSSLSR</sequence>
<reference evidence="1 2" key="1">
    <citation type="submission" date="2017-07" db="EMBL/GenBank/DDBJ databases">
        <title>Complete genome sequence of Oryzomicrobium terrae TPP412.</title>
        <authorList>
            <person name="Chiu L.-W."/>
            <person name="Lo K.-J."/>
            <person name="Tsai Y.-M."/>
            <person name="Lin S.-S."/>
            <person name="Kuo C.-H."/>
            <person name="Liu C.-T."/>
        </authorList>
    </citation>
    <scope>NUCLEOTIDE SEQUENCE [LARGE SCALE GENOMIC DNA]</scope>
    <source>
        <strain evidence="1 2">TPP412</strain>
    </source>
</reference>
<gene>
    <name evidence="1" type="ORF">OTERR_12960</name>
</gene>
<keyword evidence="2" id="KW-1185">Reference proteome</keyword>
<evidence type="ECO:0000313" key="2">
    <source>
        <dbReference type="Proteomes" id="UP000323671"/>
    </source>
</evidence>